<evidence type="ECO:0000313" key="2">
    <source>
        <dbReference type="EMBL" id="QGM97877.1"/>
    </source>
</evidence>
<dbReference type="AlphaFoldDB" id="A0A6B8LZL0"/>
<sequence length="567" mass="61438">MSRIVPNGQALKLAVLEELHRAFDSGLDGASERQRALLSYLVTEELEGRGERVKAYSIATEVFSRPNDFDPQQDSIVRVEAGRLRQALERYYLTEGKNASIVISIPKGQYRPVFTPAPALEAAIPAAEVAAAKRGSGRAFLLIGLTLAVAIAGAAAWRFLVMAPPPLAAGARSPIVAVAPFEWHADKEGQEFIAGGLQADLADVLSDYQWMTVIPLNDETSAGAMDGGAKPDFTVRASLRLISDQVKATVLLLDGRTNAVRWTNRYEMRLSAGDVMAMQRDLVAKIGRDVGNPFGIVADIARVQADAIQASSDEALSCQLRAFHYWKTFKSQDYAPAWRCFAAAEARGPLDAETLSIGALLTLDPHNFRLSDFSLPEARARASDMAARAASMNDTDFLARVAQYASSLCAGDVEAFRAQARETIERFPNNPLALADVGARFVLGSGDYAEGVALIEKARAIAADLTPTDTIAVTIDAMRRGEYDDRPRLRRAASRTDSTIILTVELALAAARGDYERVSGIRARLSDLGLADQRRIGEALDATCWSQNIRDLVKSKVTLAFTEARAH</sequence>
<reference evidence="2 3" key="1">
    <citation type="submission" date="2019-09" db="EMBL/GenBank/DDBJ databases">
        <title>Isolation and complete genome sequencing of Methylocystis species.</title>
        <authorList>
            <person name="Rumah B.L."/>
            <person name="Stead C.E."/>
            <person name="Stevens B.C."/>
            <person name="Minton N.P."/>
            <person name="Grosse-Honebrink A."/>
            <person name="Zhang Y."/>
        </authorList>
    </citation>
    <scope>NUCLEOTIDE SEQUENCE [LARGE SCALE GENOMIC DNA]</scope>
    <source>
        <strain evidence="2 3">BRCS2</strain>
    </source>
</reference>
<evidence type="ECO:0000313" key="3">
    <source>
        <dbReference type="Proteomes" id="UP000422569"/>
    </source>
</evidence>
<dbReference type="KEGG" id="mpar:F7D14_10620"/>
<protein>
    <recommendedName>
        <fullName evidence="4">Adenylate cyclase</fullName>
    </recommendedName>
</protein>
<name>A0A6B8LZL0_9HYPH</name>
<keyword evidence="3" id="KW-1185">Reference proteome</keyword>
<organism evidence="2 3">
    <name type="scientific">Methylocystis parvus</name>
    <dbReference type="NCBI Taxonomy" id="134"/>
    <lineage>
        <taxon>Bacteria</taxon>
        <taxon>Pseudomonadati</taxon>
        <taxon>Pseudomonadota</taxon>
        <taxon>Alphaproteobacteria</taxon>
        <taxon>Hyphomicrobiales</taxon>
        <taxon>Methylocystaceae</taxon>
        <taxon>Methylocystis</taxon>
    </lineage>
</organism>
<feature type="transmembrane region" description="Helical" evidence="1">
    <location>
        <begin position="139"/>
        <end position="160"/>
    </location>
</feature>
<keyword evidence="1" id="KW-0812">Transmembrane</keyword>
<dbReference type="RefSeq" id="WP_016918279.1">
    <property type="nucleotide sequence ID" value="NZ_CP044331.1"/>
</dbReference>
<evidence type="ECO:0008006" key="4">
    <source>
        <dbReference type="Google" id="ProtNLM"/>
    </source>
</evidence>
<evidence type="ECO:0000256" key="1">
    <source>
        <dbReference type="SAM" id="Phobius"/>
    </source>
</evidence>
<dbReference type="Proteomes" id="UP000422569">
    <property type="component" value="Chromosome"/>
</dbReference>
<keyword evidence="1" id="KW-1133">Transmembrane helix</keyword>
<keyword evidence="1" id="KW-0472">Membrane</keyword>
<gene>
    <name evidence="2" type="ORF">F7D14_10620</name>
</gene>
<dbReference type="EMBL" id="CP044331">
    <property type="protein sequence ID" value="QGM97877.1"/>
    <property type="molecule type" value="Genomic_DNA"/>
</dbReference>
<accession>A0A6B8LZL0</accession>
<proteinExistence type="predicted"/>